<dbReference type="Gene3D" id="3.90.180.10">
    <property type="entry name" value="Medium-chain alcohol dehydrogenases, catalytic domain"/>
    <property type="match status" value="1"/>
</dbReference>
<gene>
    <name evidence="3" type="ORF">C4K68_06390</name>
</gene>
<organism evidence="3 4">
    <name type="scientific">Proteobacteria bacterium 228</name>
    <dbReference type="NCBI Taxonomy" id="2083153"/>
    <lineage>
        <taxon>Bacteria</taxon>
        <taxon>Pseudomonadati</taxon>
        <taxon>Pseudomonadota</taxon>
    </lineage>
</organism>
<dbReference type="CDD" id="cd05288">
    <property type="entry name" value="PGDH"/>
    <property type="match status" value="1"/>
</dbReference>
<evidence type="ECO:0000259" key="2">
    <source>
        <dbReference type="SMART" id="SM00829"/>
    </source>
</evidence>
<dbReference type="InterPro" id="IPR045010">
    <property type="entry name" value="MDR_fam"/>
</dbReference>
<dbReference type="InterPro" id="IPR011032">
    <property type="entry name" value="GroES-like_sf"/>
</dbReference>
<dbReference type="Pfam" id="PF00107">
    <property type="entry name" value="ADH_zinc_N"/>
    <property type="match status" value="1"/>
</dbReference>
<feature type="domain" description="Enoyl reductase (ER)" evidence="2">
    <location>
        <begin position="26"/>
        <end position="279"/>
    </location>
</feature>
<accession>A0A2S5KU40</accession>
<name>A0A2S5KU40_9PROT</name>
<protein>
    <recommendedName>
        <fullName evidence="2">Enoyl reductase (ER) domain-containing protein</fullName>
    </recommendedName>
</protein>
<evidence type="ECO:0000313" key="4">
    <source>
        <dbReference type="Proteomes" id="UP000238196"/>
    </source>
</evidence>
<dbReference type="InterPro" id="IPR041694">
    <property type="entry name" value="ADH_N_2"/>
</dbReference>
<dbReference type="Gene3D" id="3.40.50.720">
    <property type="entry name" value="NAD(P)-binding Rossmann-like Domain"/>
    <property type="match status" value="1"/>
</dbReference>
<dbReference type="SUPFAM" id="SSF50129">
    <property type="entry name" value="GroES-like"/>
    <property type="match status" value="1"/>
</dbReference>
<dbReference type="EMBL" id="PRLP01000017">
    <property type="protein sequence ID" value="PPC78258.1"/>
    <property type="molecule type" value="Genomic_DNA"/>
</dbReference>
<comment type="caution">
    <text evidence="3">The sequence shown here is derived from an EMBL/GenBank/DDBJ whole genome shotgun (WGS) entry which is preliminary data.</text>
</comment>
<evidence type="ECO:0000313" key="3">
    <source>
        <dbReference type="EMBL" id="PPC78258.1"/>
    </source>
</evidence>
<sequence length="339" mass="37224">MSAVTTPAFVQQLRLAQRPEGELQPGDFCLHRVAAPVAAQLQPGQLLLRPCYLSVDPYMRTRMHTSGYDYIEHWQAGSLLSGWTLAQVEASADPRWQAGDWAIGHLAMQQRLIADAATLWQQRSEAPPLACMHPLGMTGFTAWLGMQLGQPGPDDTVLVCAAAGAVGSLAAQLARQAGARVIVAAGREDKRQWLRQAGFTEVLDHHHRDFLATLAQWAPQGISLNFELIGGQVFHGVNELMRDGGRVVLCGLVSQYQTAQPRQAPANLAQLQRRRVQVLPYVAPHYEQRLPEFRQAMPALLADLHWQLDVLDGGLEAVPAALTGLLRGDNLGKRLVRLE</sequence>
<dbReference type="Proteomes" id="UP000238196">
    <property type="component" value="Unassembled WGS sequence"/>
</dbReference>
<dbReference type="OrthoDB" id="9805663at2"/>
<dbReference type="PANTHER" id="PTHR43205:SF7">
    <property type="entry name" value="PROSTAGLANDIN REDUCTASE 1"/>
    <property type="match status" value="1"/>
</dbReference>
<proteinExistence type="predicted"/>
<dbReference type="Pfam" id="PF16884">
    <property type="entry name" value="ADH_N_2"/>
    <property type="match status" value="1"/>
</dbReference>
<evidence type="ECO:0000256" key="1">
    <source>
        <dbReference type="ARBA" id="ARBA00023002"/>
    </source>
</evidence>
<dbReference type="SMART" id="SM00829">
    <property type="entry name" value="PKS_ER"/>
    <property type="match status" value="1"/>
</dbReference>
<dbReference type="InterPro" id="IPR036291">
    <property type="entry name" value="NAD(P)-bd_dom_sf"/>
</dbReference>
<dbReference type="PANTHER" id="PTHR43205">
    <property type="entry name" value="PROSTAGLANDIN REDUCTASE"/>
    <property type="match status" value="1"/>
</dbReference>
<dbReference type="GO" id="GO:0016628">
    <property type="term" value="F:oxidoreductase activity, acting on the CH-CH group of donors, NAD or NADP as acceptor"/>
    <property type="evidence" value="ECO:0007669"/>
    <property type="project" value="InterPro"/>
</dbReference>
<dbReference type="AlphaFoldDB" id="A0A2S5KU40"/>
<dbReference type="InterPro" id="IPR013149">
    <property type="entry name" value="ADH-like_C"/>
</dbReference>
<dbReference type="InterPro" id="IPR020843">
    <property type="entry name" value="ER"/>
</dbReference>
<dbReference type="SUPFAM" id="SSF51735">
    <property type="entry name" value="NAD(P)-binding Rossmann-fold domains"/>
    <property type="match status" value="1"/>
</dbReference>
<reference evidence="3 4" key="1">
    <citation type="submission" date="2018-02" db="EMBL/GenBank/DDBJ databases">
        <title>novel marine gammaproteobacteria from coastal saline agro ecosystem.</title>
        <authorList>
            <person name="Krishnan R."/>
            <person name="Ramesh Kumar N."/>
        </authorList>
    </citation>
    <scope>NUCLEOTIDE SEQUENCE [LARGE SCALE GENOMIC DNA]</scope>
    <source>
        <strain evidence="3 4">228</strain>
    </source>
</reference>
<keyword evidence="1" id="KW-0560">Oxidoreductase</keyword>